<dbReference type="InterPro" id="IPR012816">
    <property type="entry name" value="NADAR"/>
</dbReference>
<evidence type="ECO:0000313" key="4">
    <source>
        <dbReference type="Proteomes" id="UP000005408"/>
    </source>
</evidence>
<feature type="compositionally biased region" description="Polar residues" evidence="1">
    <location>
        <begin position="173"/>
        <end position="182"/>
    </location>
</feature>
<feature type="compositionally biased region" description="Polar residues" evidence="1">
    <location>
        <begin position="141"/>
        <end position="161"/>
    </location>
</feature>
<feature type="compositionally biased region" description="Basic and acidic residues" evidence="1">
    <location>
        <begin position="93"/>
        <end position="103"/>
    </location>
</feature>
<dbReference type="Pfam" id="PF08719">
    <property type="entry name" value="NADAR"/>
    <property type="match status" value="1"/>
</dbReference>
<name>A0A8W8J4V6_MAGGI</name>
<reference evidence="3" key="1">
    <citation type="submission" date="2022-08" db="UniProtKB">
        <authorList>
            <consortium name="EnsemblMetazoa"/>
        </authorList>
    </citation>
    <scope>IDENTIFICATION</scope>
    <source>
        <strain evidence="3">05x7-T-G4-1.051#20</strain>
    </source>
</reference>
<organism evidence="3 4">
    <name type="scientific">Magallana gigas</name>
    <name type="common">Pacific oyster</name>
    <name type="synonym">Crassostrea gigas</name>
    <dbReference type="NCBI Taxonomy" id="29159"/>
    <lineage>
        <taxon>Eukaryota</taxon>
        <taxon>Metazoa</taxon>
        <taxon>Spiralia</taxon>
        <taxon>Lophotrochozoa</taxon>
        <taxon>Mollusca</taxon>
        <taxon>Bivalvia</taxon>
        <taxon>Autobranchia</taxon>
        <taxon>Pteriomorphia</taxon>
        <taxon>Ostreida</taxon>
        <taxon>Ostreoidea</taxon>
        <taxon>Ostreidae</taxon>
        <taxon>Magallana</taxon>
    </lineage>
</organism>
<evidence type="ECO:0000259" key="2">
    <source>
        <dbReference type="Pfam" id="PF08719"/>
    </source>
</evidence>
<dbReference type="Proteomes" id="UP000005408">
    <property type="component" value="Unassembled WGS sequence"/>
</dbReference>
<evidence type="ECO:0000313" key="3">
    <source>
        <dbReference type="EnsemblMetazoa" id="G1726.7:cds"/>
    </source>
</evidence>
<dbReference type="SUPFAM" id="SSF143990">
    <property type="entry name" value="YbiA-like"/>
    <property type="match status" value="1"/>
</dbReference>
<sequence length="391" mass="45732">MEQHNKGSSEKGKSPTDQKTRKDGSNETSRKRPMEDPIVTPRKRPRNGSKESSEEKSGGHSKDRSRRKSRSRSRDRSREDAKDRSPRKHQRNRSRERSKERSGKHSNKKSGTHSGERRERSRDRYRSESKSPGKEKVIESHGNNSSNSPQKSRETLNSTAVKKTPQKQKMENDTTNLSQKGTPQKKKDKKETRFSPISFDIPKKTDNSRSWRKEYSLKLLQQDKRLDKREHFCFFFGKDAPFSNFHPARFTVDGETYTCSEQFMMHQKAVLFRDRFHAGEIMKAKVPLQMKKFGRKVQNFNADIWGARSEKIMKRGLKAKFTENEHLKRELINTFPRILVEASPRDRLWGIGLGAKNEKAHCRLTWRGKNKLGYLLTDIRNEIMEEEGLFH</sequence>
<dbReference type="Gene3D" id="1.10.357.40">
    <property type="entry name" value="YbiA-like"/>
    <property type="match status" value="1"/>
</dbReference>
<dbReference type="InterPro" id="IPR037238">
    <property type="entry name" value="YbiA-like_sf"/>
</dbReference>
<dbReference type="CDD" id="cd15457">
    <property type="entry name" value="NADAR"/>
    <property type="match status" value="1"/>
</dbReference>
<feature type="domain" description="NADAR" evidence="2">
    <location>
        <begin position="238"/>
        <end position="383"/>
    </location>
</feature>
<feature type="compositionally biased region" description="Basic and acidic residues" evidence="1">
    <location>
        <begin position="72"/>
        <end position="84"/>
    </location>
</feature>
<feature type="compositionally biased region" description="Basic and acidic residues" evidence="1">
    <location>
        <begin position="48"/>
        <end position="62"/>
    </location>
</feature>
<feature type="region of interest" description="Disordered" evidence="1">
    <location>
        <begin position="1"/>
        <end position="201"/>
    </location>
</feature>
<keyword evidence="4" id="KW-1185">Reference proteome</keyword>
<feature type="compositionally biased region" description="Basic and acidic residues" evidence="1">
    <location>
        <begin position="1"/>
        <end position="35"/>
    </location>
</feature>
<dbReference type="EnsemblMetazoa" id="G1726.6">
    <property type="protein sequence ID" value="G1726.6:cds"/>
    <property type="gene ID" value="G1726"/>
</dbReference>
<dbReference type="NCBIfam" id="TIGR02464">
    <property type="entry name" value="ribofla_fusion"/>
    <property type="match status" value="1"/>
</dbReference>
<feature type="compositionally biased region" description="Basic and acidic residues" evidence="1">
    <location>
        <begin position="114"/>
        <end position="139"/>
    </location>
</feature>
<proteinExistence type="predicted"/>
<dbReference type="AlphaFoldDB" id="A0A8W8J4V6"/>
<accession>A0A8W8J4V6</accession>
<dbReference type="EnsemblMetazoa" id="G1726.7">
    <property type="protein sequence ID" value="G1726.7:cds"/>
    <property type="gene ID" value="G1726"/>
</dbReference>
<dbReference type="EnsemblMetazoa" id="G1726.2">
    <property type="protein sequence ID" value="G1726.2:cds"/>
    <property type="gene ID" value="G1726"/>
</dbReference>
<protein>
    <recommendedName>
        <fullName evidence="2">NADAR domain-containing protein</fullName>
    </recommendedName>
</protein>
<evidence type="ECO:0000256" key="1">
    <source>
        <dbReference type="SAM" id="MobiDB-lite"/>
    </source>
</evidence>